<evidence type="ECO:0008006" key="3">
    <source>
        <dbReference type="Google" id="ProtNLM"/>
    </source>
</evidence>
<dbReference type="RefSeq" id="WP_238590437.1">
    <property type="nucleotide sequence ID" value="NZ_CP011801.1"/>
</dbReference>
<evidence type="ECO:0000313" key="1">
    <source>
        <dbReference type="EMBL" id="ALA56885.1"/>
    </source>
</evidence>
<dbReference type="InterPro" id="IPR011473">
    <property type="entry name" value="DUF1579"/>
</dbReference>
<evidence type="ECO:0000313" key="2">
    <source>
        <dbReference type="Proteomes" id="UP000069205"/>
    </source>
</evidence>
<dbReference type="Proteomes" id="UP000069205">
    <property type="component" value="Chromosome"/>
</dbReference>
<organism evidence="1 2">
    <name type="scientific">Nitrospira moscoviensis</name>
    <dbReference type="NCBI Taxonomy" id="42253"/>
    <lineage>
        <taxon>Bacteria</taxon>
        <taxon>Pseudomonadati</taxon>
        <taxon>Nitrospirota</taxon>
        <taxon>Nitrospiria</taxon>
        <taxon>Nitrospirales</taxon>
        <taxon>Nitrospiraceae</taxon>
        <taxon>Nitrospira</taxon>
    </lineage>
</organism>
<accession>A0A0K2G7H0</accession>
<dbReference type="KEGG" id="nmv:NITMOv2_0449"/>
<name>A0A0K2G7H0_NITMO</name>
<dbReference type="EMBL" id="CP011801">
    <property type="protein sequence ID" value="ALA56885.1"/>
    <property type="molecule type" value="Genomic_DNA"/>
</dbReference>
<gene>
    <name evidence="1" type="ORF">NITMOv2_0449</name>
</gene>
<proteinExistence type="predicted"/>
<reference evidence="1 2" key="1">
    <citation type="journal article" date="2015" name="Proc. Natl. Acad. Sci. U.S.A.">
        <title>Expanded metabolic versatility of ubiquitous nitrite-oxidizing bacteria from the genus Nitrospira.</title>
        <authorList>
            <person name="Koch H."/>
            <person name="Lucker S."/>
            <person name="Albertsen M."/>
            <person name="Kitzinger K."/>
            <person name="Herbold C."/>
            <person name="Spieck E."/>
            <person name="Nielsen P.H."/>
            <person name="Wagner M."/>
            <person name="Daims H."/>
        </authorList>
    </citation>
    <scope>NUCLEOTIDE SEQUENCE [LARGE SCALE GENOMIC DNA]</scope>
    <source>
        <strain evidence="1 2">NSP M-1</strain>
    </source>
</reference>
<dbReference type="STRING" id="42253.NITMOv2_0449"/>
<protein>
    <recommendedName>
        <fullName evidence="3">DUF1579 domain-containing protein</fullName>
    </recommendedName>
</protein>
<dbReference type="PATRIC" id="fig|42253.5.peg.441"/>
<dbReference type="Pfam" id="PF07617">
    <property type="entry name" value="DUF1579"/>
    <property type="match status" value="1"/>
</dbReference>
<keyword evidence="2" id="KW-1185">Reference proteome</keyword>
<sequence length="203" mass="22745">MQMRYLAVTTLCIILTVAPVLAKEKKPEKPMDPQAMMEVWKQLATPGEPHKLFATLAGSWTTKTKEWMEPGKPPAESEGTAEMKMLLDGRFLYQEFTGQMMGQPFAGIGIDAYDNMKKKYVTAWMDSMGTGIFMMEGTGSPDGKTITLRGSHPEPGGGQMHHRAIWKLVDSNTQIFEMYGSHGHGKDSGKEMKMMEITYTRKQ</sequence>
<dbReference type="AlphaFoldDB" id="A0A0K2G7H0"/>